<dbReference type="InterPro" id="IPR010290">
    <property type="entry name" value="TM_effector"/>
</dbReference>
<dbReference type="SUPFAM" id="SSF103473">
    <property type="entry name" value="MFS general substrate transporter"/>
    <property type="match status" value="1"/>
</dbReference>
<dbReference type="InterPro" id="IPR036259">
    <property type="entry name" value="MFS_trans_sf"/>
</dbReference>
<evidence type="ECO:0000256" key="1">
    <source>
        <dbReference type="ARBA" id="ARBA00004651"/>
    </source>
</evidence>
<gene>
    <name evidence="9" type="ORF">FHR82_007004</name>
</gene>
<dbReference type="EMBL" id="JACHJQ010000008">
    <property type="protein sequence ID" value="MBB4910745.1"/>
    <property type="molecule type" value="Genomic_DNA"/>
</dbReference>
<feature type="transmembrane region" description="Helical" evidence="7">
    <location>
        <begin position="307"/>
        <end position="326"/>
    </location>
</feature>
<evidence type="ECO:0000256" key="2">
    <source>
        <dbReference type="ARBA" id="ARBA00022448"/>
    </source>
</evidence>
<evidence type="ECO:0000256" key="6">
    <source>
        <dbReference type="ARBA" id="ARBA00023136"/>
    </source>
</evidence>
<evidence type="ECO:0000313" key="10">
    <source>
        <dbReference type="Proteomes" id="UP000520767"/>
    </source>
</evidence>
<keyword evidence="10" id="KW-1185">Reference proteome</keyword>
<dbReference type="PANTHER" id="PTHR23513:SF6">
    <property type="entry name" value="MAJOR FACILITATOR SUPERFAMILY ASSOCIATED DOMAIN-CONTAINING PROTEIN"/>
    <property type="match status" value="1"/>
</dbReference>
<dbReference type="PROSITE" id="PS50850">
    <property type="entry name" value="MFS"/>
    <property type="match status" value="1"/>
</dbReference>
<keyword evidence="5 7" id="KW-1133">Transmembrane helix</keyword>
<organism evidence="9 10">
    <name type="scientific">Actinophytocola algeriensis</name>
    <dbReference type="NCBI Taxonomy" id="1768010"/>
    <lineage>
        <taxon>Bacteria</taxon>
        <taxon>Bacillati</taxon>
        <taxon>Actinomycetota</taxon>
        <taxon>Actinomycetes</taxon>
        <taxon>Pseudonocardiales</taxon>
        <taxon>Pseudonocardiaceae</taxon>
    </lineage>
</organism>
<sequence length="404" mass="42207">MPRHSRALSPAFTRHWTAVAVSNLGDGVTLAAGPLLVATLTTDPLAVSAALFAQQLPWLLFALTGGALADRLPRRTLVVAGNTVRAATIGGLALVIAAGTPALWQLYLVSFLFGTIETVADTAHSALIVDSVPADRLGRANARLYLTAMLNNQLAGPPLGALLFGVAAAVPFGLHATACAVAALIVLRIPVQHRPPPPRTTLRADITDGVRWLWGHAGLRILAACIFIMNLAGVGAFAIWVLYGTQHLGLTTTQYGLFIATGAVGGICGAWTYERLETRFGHTTLLRGGLVVEALTYLALTQTSDPWVAGAIMTVFGVHAVVWGSVAATVRQRATPSELLGRVGSVYQLASVGGSVAGALLGGLVAARFGLLAPFWSAFALVAVMTVVAWRRLADVRPGQTVQQ</sequence>
<evidence type="ECO:0000256" key="3">
    <source>
        <dbReference type="ARBA" id="ARBA00022475"/>
    </source>
</evidence>
<feature type="transmembrane region" description="Helical" evidence="7">
    <location>
        <begin position="255"/>
        <end position="273"/>
    </location>
</feature>
<dbReference type="AlphaFoldDB" id="A0A7W7QBS3"/>
<dbReference type="InterPro" id="IPR020846">
    <property type="entry name" value="MFS_dom"/>
</dbReference>
<feature type="transmembrane region" description="Helical" evidence="7">
    <location>
        <begin position="159"/>
        <end position="187"/>
    </location>
</feature>
<protein>
    <submittedName>
        <fullName evidence="9">MFS family permease</fullName>
    </submittedName>
</protein>
<keyword evidence="2" id="KW-0813">Transport</keyword>
<accession>A0A7W7QBS3</accession>
<feature type="transmembrane region" description="Helical" evidence="7">
    <location>
        <begin position="45"/>
        <end position="63"/>
    </location>
</feature>
<feature type="domain" description="Major facilitator superfamily (MFS) profile" evidence="8">
    <location>
        <begin position="11"/>
        <end position="397"/>
    </location>
</feature>
<comment type="subcellular location">
    <subcellularLocation>
        <location evidence="1">Cell membrane</location>
        <topology evidence="1">Multi-pass membrane protein</topology>
    </subcellularLocation>
</comment>
<evidence type="ECO:0000256" key="4">
    <source>
        <dbReference type="ARBA" id="ARBA00022692"/>
    </source>
</evidence>
<dbReference type="RefSeq" id="WP_184814786.1">
    <property type="nucleotide sequence ID" value="NZ_JACHJQ010000008.1"/>
</dbReference>
<dbReference type="Pfam" id="PF05977">
    <property type="entry name" value="MFS_3"/>
    <property type="match status" value="1"/>
</dbReference>
<feature type="transmembrane region" description="Helical" evidence="7">
    <location>
        <begin position="346"/>
        <end position="367"/>
    </location>
</feature>
<evidence type="ECO:0000313" key="9">
    <source>
        <dbReference type="EMBL" id="MBB4910745.1"/>
    </source>
</evidence>
<keyword evidence="3" id="KW-1003">Cell membrane</keyword>
<dbReference type="InterPro" id="IPR001958">
    <property type="entry name" value="Tet-R_TetA/multi-R_MdtG-like"/>
</dbReference>
<dbReference type="PANTHER" id="PTHR23513">
    <property type="entry name" value="INTEGRAL MEMBRANE EFFLUX PROTEIN-RELATED"/>
    <property type="match status" value="1"/>
</dbReference>
<proteinExistence type="predicted"/>
<dbReference type="Gene3D" id="1.20.1250.20">
    <property type="entry name" value="MFS general substrate transporter like domains"/>
    <property type="match status" value="1"/>
</dbReference>
<dbReference type="GO" id="GO:0005886">
    <property type="term" value="C:plasma membrane"/>
    <property type="evidence" value="ECO:0007669"/>
    <property type="project" value="UniProtKB-SubCell"/>
</dbReference>
<name>A0A7W7QBS3_9PSEU</name>
<reference evidence="9 10" key="1">
    <citation type="submission" date="2020-08" db="EMBL/GenBank/DDBJ databases">
        <title>Genomic Encyclopedia of Type Strains, Phase III (KMG-III): the genomes of soil and plant-associated and newly described type strains.</title>
        <authorList>
            <person name="Whitman W."/>
        </authorList>
    </citation>
    <scope>NUCLEOTIDE SEQUENCE [LARGE SCALE GENOMIC DNA]</scope>
    <source>
        <strain evidence="9 10">CECT 8960</strain>
    </source>
</reference>
<evidence type="ECO:0000259" key="8">
    <source>
        <dbReference type="PROSITE" id="PS50850"/>
    </source>
</evidence>
<feature type="transmembrane region" description="Helical" evidence="7">
    <location>
        <begin position="84"/>
        <end position="104"/>
    </location>
</feature>
<evidence type="ECO:0000256" key="5">
    <source>
        <dbReference type="ARBA" id="ARBA00022989"/>
    </source>
</evidence>
<keyword evidence="4 7" id="KW-0812">Transmembrane</keyword>
<keyword evidence="6 7" id="KW-0472">Membrane</keyword>
<comment type="caution">
    <text evidence="9">The sequence shown here is derived from an EMBL/GenBank/DDBJ whole genome shotgun (WGS) entry which is preliminary data.</text>
</comment>
<dbReference type="PRINTS" id="PR01035">
    <property type="entry name" value="TCRTETA"/>
</dbReference>
<dbReference type="Proteomes" id="UP000520767">
    <property type="component" value="Unassembled WGS sequence"/>
</dbReference>
<dbReference type="CDD" id="cd06173">
    <property type="entry name" value="MFS_MefA_like"/>
    <property type="match status" value="1"/>
</dbReference>
<feature type="transmembrane region" description="Helical" evidence="7">
    <location>
        <begin position="285"/>
        <end position="301"/>
    </location>
</feature>
<evidence type="ECO:0000256" key="7">
    <source>
        <dbReference type="SAM" id="Phobius"/>
    </source>
</evidence>
<dbReference type="GO" id="GO:0022857">
    <property type="term" value="F:transmembrane transporter activity"/>
    <property type="evidence" value="ECO:0007669"/>
    <property type="project" value="InterPro"/>
</dbReference>
<feature type="transmembrane region" description="Helical" evidence="7">
    <location>
        <begin position="373"/>
        <end position="390"/>
    </location>
</feature>
<feature type="transmembrane region" description="Helical" evidence="7">
    <location>
        <begin position="221"/>
        <end position="243"/>
    </location>
</feature>